<comment type="caution">
    <text evidence="1">The sequence shown here is derived from an EMBL/GenBank/DDBJ whole genome shotgun (WGS) entry which is preliminary data.</text>
</comment>
<gene>
    <name evidence="1" type="ORF">QQF64_023568</name>
</gene>
<reference evidence="1 2" key="1">
    <citation type="submission" date="2023-09" db="EMBL/GenBank/DDBJ databases">
        <authorList>
            <person name="Wang M."/>
        </authorList>
    </citation>
    <scope>NUCLEOTIDE SEQUENCE [LARGE SCALE GENOMIC DNA]</scope>
    <source>
        <strain evidence="1">GT-2023</strain>
        <tissue evidence="1">Liver</tissue>
    </source>
</reference>
<accession>A0ABR3NJY4</accession>
<proteinExistence type="predicted"/>
<keyword evidence="2" id="KW-1185">Reference proteome</keyword>
<name>A0ABR3NJY4_9TELE</name>
<protein>
    <recommendedName>
        <fullName evidence="3">DDE Tnp4 domain-containing protein</fullName>
    </recommendedName>
</protein>
<evidence type="ECO:0000313" key="2">
    <source>
        <dbReference type="Proteomes" id="UP001558613"/>
    </source>
</evidence>
<sequence length="100" mass="11486">MPRRSSRVKKRFLATGDSFCTIAFSYQVGPQHCSWYCAKVSKAIWDCLVEEYMPGPTTEDWRDIAAEFYHRWNFPNCVGSIDGKHVVIQAPNNSITILQL</sequence>
<evidence type="ECO:0008006" key="3">
    <source>
        <dbReference type="Google" id="ProtNLM"/>
    </source>
</evidence>
<dbReference type="Proteomes" id="UP001558613">
    <property type="component" value="Unassembled WGS sequence"/>
</dbReference>
<organism evidence="1 2">
    <name type="scientific">Cirrhinus molitorella</name>
    <name type="common">mud carp</name>
    <dbReference type="NCBI Taxonomy" id="172907"/>
    <lineage>
        <taxon>Eukaryota</taxon>
        <taxon>Metazoa</taxon>
        <taxon>Chordata</taxon>
        <taxon>Craniata</taxon>
        <taxon>Vertebrata</taxon>
        <taxon>Euteleostomi</taxon>
        <taxon>Actinopterygii</taxon>
        <taxon>Neopterygii</taxon>
        <taxon>Teleostei</taxon>
        <taxon>Ostariophysi</taxon>
        <taxon>Cypriniformes</taxon>
        <taxon>Cyprinidae</taxon>
        <taxon>Labeoninae</taxon>
        <taxon>Labeonini</taxon>
        <taxon>Cirrhinus</taxon>
    </lineage>
</organism>
<dbReference type="EMBL" id="JAYMGO010000003">
    <property type="protein sequence ID" value="KAL1276895.1"/>
    <property type="molecule type" value="Genomic_DNA"/>
</dbReference>
<evidence type="ECO:0000313" key="1">
    <source>
        <dbReference type="EMBL" id="KAL1276895.1"/>
    </source>
</evidence>